<gene>
    <name evidence="2" type="ORF">PVK06_020799</name>
</gene>
<comment type="caution">
    <text evidence="2">The sequence shown here is derived from an EMBL/GenBank/DDBJ whole genome shotgun (WGS) entry which is preliminary data.</text>
</comment>
<evidence type="ECO:0000313" key="2">
    <source>
        <dbReference type="EMBL" id="KAK5825916.1"/>
    </source>
</evidence>
<feature type="region of interest" description="Disordered" evidence="1">
    <location>
        <begin position="75"/>
        <end position="117"/>
    </location>
</feature>
<dbReference type="EMBL" id="JARKNE010000006">
    <property type="protein sequence ID" value="KAK5825916.1"/>
    <property type="molecule type" value="Genomic_DNA"/>
</dbReference>
<evidence type="ECO:0000256" key="1">
    <source>
        <dbReference type="SAM" id="MobiDB-lite"/>
    </source>
</evidence>
<sequence>MKEKLFAELEDVEPVKNVTQLSQQYGVEDSHTEVPKLSVHGFDINLNVGCLNQYDGGLHIPLVVIETDALGEDEFDNNDCSDRKGEDFSDPDLDDVIKDIEDEGPDNENDHAPSVGNLSRGMMAMDQLYRNWDALYNELQGWIAIMQEYVPGTVVKL</sequence>
<name>A0ABR0PNA8_GOSAR</name>
<accession>A0ABR0PNA8</accession>
<keyword evidence="3" id="KW-1185">Reference proteome</keyword>
<evidence type="ECO:0000313" key="3">
    <source>
        <dbReference type="Proteomes" id="UP001358586"/>
    </source>
</evidence>
<organism evidence="2 3">
    <name type="scientific">Gossypium arboreum</name>
    <name type="common">Tree cotton</name>
    <name type="synonym">Gossypium nanking</name>
    <dbReference type="NCBI Taxonomy" id="29729"/>
    <lineage>
        <taxon>Eukaryota</taxon>
        <taxon>Viridiplantae</taxon>
        <taxon>Streptophyta</taxon>
        <taxon>Embryophyta</taxon>
        <taxon>Tracheophyta</taxon>
        <taxon>Spermatophyta</taxon>
        <taxon>Magnoliopsida</taxon>
        <taxon>eudicotyledons</taxon>
        <taxon>Gunneridae</taxon>
        <taxon>Pentapetalae</taxon>
        <taxon>rosids</taxon>
        <taxon>malvids</taxon>
        <taxon>Malvales</taxon>
        <taxon>Malvaceae</taxon>
        <taxon>Malvoideae</taxon>
        <taxon>Gossypium</taxon>
    </lineage>
</organism>
<feature type="compositionally biased region" description="Acidic residues" evidence="1">
    <location>
        <begin position="88"/>
        <end position="107"/>
    </location>
</feature>
<dbReference type="Proteomes" id="UP001358586">
    <property type="component" value="Chromosome 6"/>
</dbReference>
<proteinExistence type="predicted"/>
<protein>
    <submittedName>
        <fullName evidence="2">Uncharacterized protein</fullName>
    </submittedName>
</protein>
<reference evidence="2 3" key="1">
    <citation type="submission" date="2023-03" db="EMBL/GenBank/DDBJ databases">
        <title>WGS of Gossypium arboreum.</title>
        <authorList>
            <person name="Yu D."/>
        </authorList>
    </citation>
    <scope>NUCLEOTIDE SEQUENCE [LARGE SCALE GENOMIC DNA]</scope>
    <source>
        <tissue evidence="2">Leaf</tissue>
    </source>
</reference>